<keyword evidence="1" id="KW-0812">Transmembrane</keyword>
<proteinExistence type="predicted"/>
<dbReference type="Gramene" id="KMS93533">
    <property type="protein sequence ID" value="KMS93533"/>
    <property type="gene ID" value="BVRB_030520"/>
</dbReference>
<dbReference type="EMBL" id="KQ101728">
    <property type="protein sequence ID" value="KMS93533.1"/>
    <property type="molecule type" value="Genomic_DNA"/>
</dbReference>
<dbReference type="Proteomes" id="UP000035740">
    <property type="component" value="Unassembled WGS sequence"/>
</dbReference>
<keyword evidence="1" id="KW-1133">Transmembrane helix</keyword>
<keyword evidence="3" id="KW-1185">Reference proteome</keyword>
<dbReference type="AlphaFoldDB" id="A0A0J8B0U1"/>
<protein>
    <submittedName>
        <fullName evidence="2">Uncharacterized protein</fullName>
    </submittedName>
</protein>
<evidence type="ECO:0000313" key="2">
    <source>
        <dbReference type="EMBL" id="KMS93533.1"/>
    </source>
</evidence>
<accession>A0A0J8B0U1</accession>
<evidence type="ECO:0000313" key="3">
    <source>
        <dbReference type="Proteomes" id="UP000035740"/>
    </source>
</evidence>
<evidence type="ECO:0000256" key="1">
    <source>
        <dbReference type="SAM" id="Phobius"/>
    </source>
</evidence>
<organism evidence="2 3">
    <name type="scientific">Beta vulgaris subsp. vulgaris</name>
    <name type="common">Beet</name>
    <dbReference type="NCBI Taxonomy" id="3555"/>
    <lineage>
        <taxon>Eukaryota</taxon>
        <taxon>Viridiplantae</taxon>
        <taxon>Streptophyta</taxon>
        <taxon>Embryophyta</taxon>
        <taxon>Tracheophyta</taxon>
        <taxon>Spermatophyta</taxon>
        <taxon>Magnoliopsida</taxon>
        <taxon>eudicotyledons</taxon>
        <taxon>Gunneridae</taxon>
        <taxon>Pentapetalae</taxon>
        <taxon>Caryophyllales</taxon>
        <taxon>Chenopodiaceae</taxon>
        <taxon>Betoideae</taxon>
        <taxon>Beta</taxon>
    </lineage>
</organism>
<feature type="non-terminal residue" evidence="2">
    <location>
        <position position="1"/>
    </location>
</feature>
<sequence length="164" mass="17096">TRGFSVEGAQDHCMRGTVSAAAFMFMNSSDWGSKYQNRLFWADSSMQCIFVLANDDKGLPSADTTKMQLLAYNGPTATDGQIVGLMFAGTGANTALYALDFYSSQVIKVTYSGDKSIDPSVVVATPGTTGTGSGSKSTSKSSALTATLSAVIAGCFVLAFYSAL</sequence>
<feature type="transmembrane region" description="Helical" evidence="1">
    <location>
        <begin position="143"/>
        <end position="163"/>
    </location>
</feature>
<keyword evidence="1" id="KW-0472">Membrane</keyword>
<reference evidence="2 3" key="1">
    <citation type="journal article" date="2014" name="Nature">
        <title>The genome of the recently domesticated crop plant sugar beet (Beta vulgaris).</title>
        <authorList>
            <person name="Dohm J.C."/>
            <person name="Minoche A.E."/>
            <person name="Holtgrawe D."/>
            <person name="Capella-Gutierrez S."/>
            <person name="Zakrzewski F."/>
            <person name="Tafer H."/>
            <person name="Rupp O."/>
            <person name="Sorensen T.R."/>
            <person name="Stracke R."/>
            <person name="Reinhardt R."/>
            <person name="Goesmann A."/>
            <person name="Kraft T."/>
            <person name="Schulz B."/>
            <person name="Stadler P.F."/>
            <person name="Schmidt T."/>
            <person name="Gabaldon T."/>
            <person name="Lehrach H."/>
            <person name="Weisshaar B."/>
            <person name="Himmelbauer H."/>
        </authorList>
    </citation>
    <scope>NUCLEOTIDE SEQUENCE [LARGE SCALE GENOMIC DNA]</scope>
    <source>
        <tissue evidence="2">Taproot</tissue>
    </source>
</reference>
<name>A0A0J8B0U1_BETVV</name>
<gene>
    <name evidence="2" type="ORF">BVRB_030520</name>
</gene>